<evidence type="ECO:0000256" key="2">
    <source>
        <dbReference type="ARBA" id="ARBA00012416"/>
    </source>
</evidence>
<dbReference type="SUPFAM" id="SSF54791">
    <property type="entry name" value="Eukaryotic type KH-domain (KH-domain type I)"/>
    <property type="match status" value="1"/>
</dbReference>
<proteinExistence type="inferred from homology"/>
<keyword evidence="8" id="KW-0694">RNA-binding</keyword>
<protein>
    <recommendedName>
        <fullName evidence="2">polyribonucleotide nucleotidyltransferase</fullName>
        <ecNumber evidence="2">2.7.7.8</ecNumber>
    </recommendedName>
</protein>
<dbReference type="InterPro" id="IPR004088">
    <property type="entry name" value="KH_dom_type_1"/>
</dbReference>
<dbReference type="InterPro" id="IPR012340">
    <property type="entry name" value="NA-bd_OB-fold"/>
</dbReference>
<dbReference type="CDD" id="cd04472">
    <property type="entry name" value="S1_PNPase"/>
    <property type="match status" value="1"/>
</dbReference>
<evidence type="ECO:0000256" key="4">
    <source>
        <dbReference type="ARBA" id="ARBA00022679"/>
    </source>
</evidence>
<dbReference type="GO" id="GO:0003723">
    <property type="term" value="F:RNA binding"/>
    <property type="evidence" value="ECO:0007669"/>
    <property type="project" value="UniProtKB-KW"/>
</dbReference>
<dbReference type="SMART" id="SM00316">
    <property type="entry name" value="S1"/>
    <property type="match status" value="1"/>
</dbReference>
<evidence type="ECO:0000256" key="3">
    <source>
        <dbReference type="ARBA" id="ARBA00022490"/>
    </source>
</evidence>
<dbReference type="SUPFAM" id="SSF50249">
    <property type="entry name" value="Nucleic acid-binding proteins"/>
    <property type="match status" value="1"/>
</dbReference>
<dbReference type="PIRSF" id="PIRSF005499">
    <property type="entry name" value="PNPase"/>
    <property type="match status" value="1"/>
</dbReference>
<dbReference type="InterPro" id="IPR027408">
    <property type="entry name" value="PNPase/RNase_PH_dom_sf"/>
</dbReference>
<evidence type="ECO:0000256" key="8">
    <source>
        <dbReference type="ARBA" id="ARBA00022884"/>
    </source>
</evidence>
<dbReference type="Pfam" id="PF00575">
    <property type="entry name" value="S1"/>
    <property type="match status" value="1"/>
</dbReference>
<dbReference type="InterPro" id="IPR003029">
    <property type="entry name" value="S1_domain"/>
</dbReference>
<comment type="similarity">
    <text evidence="1">Belongs to the polyribonucleotide nucleotidyltransferase family.</text>
</comment>
<keyword evidence="3" id="KW-0963">Cytoplasm</keyword>
<dbReference type="GO" id="GO:0006396">
    <property type="term" value="P:RNA processing"/>
    <property type="evidence" value="ECO:0007669"/>
    <property type="project" value="InterPro"/>
</dbReference>
<dbReference type="InterPro" id="IPR015848">
    <property type="entry name" value="PNPase_PH_RNA-bd_bac/org-type"/>
</dbReference>
<dbReference type="Pfam" id="PF03726">
    <property type="entry name" value="PNPase"/>
    <property type="match status" value="1"/>
</dbReference>
<dbReference type="FunFam" id="3.30.1370.10:FF:000001">
    <property type="entry name" value="Polyribonucleotide nucleotidyltransferase"/>
    <property type="match status" value="1"/>
</dbReference>
<dbReference type="FunFam" id="3.30.230.70:FF:000001">
    <property type="entry name" value="Polyribonucleotide nucleotidyltransferase"/>
    <property type="match status" value="1"/>
</dbReference>
<keyword evidence="5" id="KW-0548">Nucleotidyltransferase</keyword>
<accession>A0A381NZP4</accession>
<name>A0A381NZP4_9ZZZZ</name>
<dbReference type="EC" id="2.7.7.8" evidence="2"/>
<gene>
    <name evidence="10" type="ORF">METZ01_LOCUS12969</name>
</gene>
<dbReference type="AlphaFoldDB" id="A0A381NZP4"/>
<dbReference type="GO" id="GO:0004654">
    <property type="term" value="F:polyribonucleotide nucleotidyltransferase activity"/>
    <property type="evidence" value="ECO:0007669"/>
    <property type="project" value="UniProtKB-EC"/>
</dbReference>
<dbReference type="GO" id="GO:0006402">
    <property type="term" value="P:mRNA catabolic process"/>
    <property type="evidence" value="ECO:0007669"/>
    <property type="project" value="InterPro"/>
</dbReference>
<dbReference type="Pfam" id="PF03725">
    <property type="entry name" value="RNase_PH_C"/>
    <property type="match status" value="2"/>
</dbReference>
<dbReference type="FunFam" id="3.30.230.70:FF:000002">
    <property type="entry name" value="Polyribonucleotide nucleotidyltransferase"/>
    <property type="match status" value="1"/>
</dbReference>
<dbReference type="CDD" id="cd11363">
    <property type="entry name" value="RNase_PH_PNPase_1"/>
    <property type="match status" value="1"/>
</dbReference>
<dbReference type="PANTHER" id="PTHR11252:SF0">
    <property type="entry name" value="POLYRIBONUCLEOTIDE NUCLEOTIDYLTRANSFERASE 1, MITOCHONDRIAL"/>
    <property type="match status" value="1"/>
</dbReference>
<keyword evidence="6" id="KW-0479">Metal-binding</keyword>
<dbReference type="InterPro" id="IPR036345">
    <property type="entry name" value="ExoRNase_PH_dom2_sf"/>
</dbReference>
<evidence type="ECO:0000313" key="10">
    <source>
        <dbReference type="EMBL" id="SUZ60115.1"/>
    </source>
</evidence>
<dbReference type="GO" id="GO:0046872">
    <property type="term" value="F:metal ion binding"/>
    <property type="evidence" value="ECO:0007669"/>
    <property type="project" value="UniProtKB-KW"/>
</dbReference>
<evidence type="ECO:0000256" key="7">
    <source>
        <dbReference type="ARBA" id="ARBA00022842"/>
    </source>
</evidence>
<dbReference type="InterPro" id="IPR020568">
    <property type="entry name" value="Ribosomal_Su5_D2-typ_SF"/>
</dbReference>
<dbReference type="NCBIfam" id="NF008805">
    <property type="entry name" value="PRK11824.1"/>
    <property type="match status" value="1"/>
</dbReference>
<feature type="domain" description="S1 motif" evidence="9">
    <location>
        <begin position="620"/>
        <end position="688"/>
    </location>
</feature>
<evidence type="ECO:0000259" key="9">
    <source>
        <dbReference type="PROSITE" id="PS50126"/>
    </source>
</evidence>
<reference evidence="10" key="1">
    <citation type="submission" date="2018-05" db="EMBL/GenBank/DDBJ databases">
        <authorList>
            <person name="Lanie J.A."/>
            <person name="Ng W.-L."/>
            <person name="Kazmierczak K.M."/>
            <person name="Andrzejewski T.M."/>
            <person name="Davidsen T.M."/>
            <person name="Wayne K.J."/>
            <person name="Tettelin H."/>
            <person name="Glass J.I."/>
            <person name="Rusch D."/>
            <person name="Podicherti R."/>
            <person name="Tsui H.-C.T."/>
            <person name="Winkler M.E."/>
        </authorList>
    </citation>
    <scope>NUCLEOTIDE SEQUENCE</scope>
</reference>
<dbReference type="InterPro" id="IPR036612">
    <property type="entry name" value="KH_dom_type_1_sf"/>
</dbReference>
<dbReference type="PANTHER" id="PTHR11252">
    <property type="entry name" value="POLYRIBONUCLEOTIDE NUCLEOTIDYLTRANSFERASE"/>
    <property type="match status" value="1"/>
</dbReference>
<dbReference type="SUPFAM" id="SSF55666">
    <property type="entry name" value="Ribonuclease PH domain 2-like"/>
    <property type="match status" value="2"/>
</dbReference>
<dbReference type="GO" id="GO:0000175">
    <property type="term" value="F:3'-5'-RNA exonuclease activity"/>
    <property type="evidence" value="ECO:0007669"/>
    <property type="project" value="TreeGrafter"/>
</dbReference>
<dbReference type="GO" id="GO:0005829">
    <property type="term" value="C:cytosol"/>
    <property type="evidence" value="ECO:0007669"/>
    <property type="project" value="TreeGrafter"/>
</dbReference>
<dbReference type="Gene3D" id="3.30.1370.10">
    <property type="entry name" value="K Homology domain, type 1"/>
    <property type="match status" value="1"/>
</dbReference>
<dbReference type="NCBIfam" id="TIGR03591">
    <property type="entry name" value="polynuc_phos"/>
    <property type="match status" value="1"/>
</dbReference>
<dbReference type="CDD" id="cd11364">
    <property type="entry name" value="RNase_PH_PNPase_2"/>
    <property type="match status" value="1"/>
</dbReference>
<dbReference type="PROSITE" id="PS50126">
    <property type="entry name" value="S1"/>
    <property type="match status" value="1"/>
</dbReference>
<dbReference type="SUPFAM" id="SSF46915">
    <property type="entry name" value="Polynucleotide phosphorylase/guanosine pentaphosphate synthase (PNPase/GPSI), domain 3"/>
    <property type="match status" value="1"/>
</dbReference>
<dbReference type="Pfam" id="PF00013">
    <property type="entry name" value="KH_1"/>
    <property type="match status" value="1"/>
</dbReference>
<dbReference type="SUPFAM" id="SSF54211">
    <property type="entry name" value="Ribosomal protein S5 domain 2-like"/>
    <property type="match status" value="2"/>
</dbReference>
<dbReference type="Gene3D" id="3.30.230.70">
    <property type="entry name" value="GHMP Kinase, N-terminal domain"/>
    <property type="match status" value="2"/>
</dbReference>
<dbReference type="InterPro" id="IPR015847">
    <property type="entry name" value="ExoRNase_PH_dom2"/>
</dbReference>
<dbReference type="InterPro" id="IPR004087">
    <property type="entry name" value="KH_dom"/>
</dbReference>
<dbReference type="Pfam" id="PF01138">
    <property type="entry name" value="RNase_PH"/>
    <property type="match status" value="2"/>
</dbReference>
<dbReference type="InterPro" id="IPR036456">
    <property type="entry name" value="PNPase_PH_RNA-bd_sf"/>
</dbReference>
<keyword evidence="4" id="KW-0808">Transferase</keyword>
<dbReference type="HAMAP" id="MF_01595">
    <property type="entry name" value="PNPase"/>
    <property type="match status" value="1"/>
</dbReference>
<dbReference type="EMBL" id="UINC01000720">
    <property type="protein sequence ID" value="SUZ60115.1"/>
    <property type="molecule type" value="Genomic_DNA"/>
</dbReference>
<dbReference type="CDD" id="cd02393">
    <property type="entry name" value="KH-I_PNPase"/>
    <property type="match status" value="1"/>
</dbReference>
<evidence type="ECO:0000256" key="6">
    <source>
        <dbReference type="ARBA" id="ARBA00022723"/>
    </source>
</evidence>
<dbReference type="SMART" id="SM00322">
    <property type="entry name" value="KH"/>
    <property type="match status" value="1"/>
</dbReference>
<dbReference type="InterPro" id="IPR001247">
    <property type="entry name" value="ExoRNase_PH_dom1"/>
</dbReference>
<dbReference type="Gene3D" id="2.40.50.140">
    <property type="entry name" value="Nucleic acid-binding proteins"/>
    <property type="match status" value="1"/>
</dbReference>
<dbReference type="InterPro" id="IPR012162">
    <property type="entry name" value="PNPase"/>
</dbReference>
<evidence type="ECO:0000256" key="1">
    <source>
        <dbReference type="ARBA" id="ARBA00007404"/>
    </source>
</evidence>
<dbReference type="PROSITE" id="PS50084">
    <property type="entry name" value="KH_TYPE_1"/>
    <property type="match status" value="1"/>
</dbReference>
<sequence>MHKRDLKIGREIFSIETGKLAKQADGAVVVRYGDTMVLVTACCASTAREGIDFLPLTVDYKEYAYASGRIPGGFFKREGRPTEKETLTSRVIDRPLRPLFPQGWQRETQVIAFVLSADTNYDSDVLALTGASAALSLSNIPFTQTIASVRVGLIESEYVINPSYEERQNSILDLVVAGSKDAIVMVEAGAEQISEGQILEALDKGHAVIKQIIELIDTMAGEVGKQKLTVEPHAIAPERRSEIEAKVLNPLTDAMRIRGKIENYAQVDQVLDDLLVTLPEGDTNLHADAKQIFKELNEQVLRSEILERQIRLDGRKFDEIRPISSEVSVLPRTHGSAVFTRGETQALVTTTLGTGDDKQKIETLAGETYRRFMLHYNFPPFSVGEVKFLRGPGRREIGHGALAERALAPVIPDEDKFPYTMRTVSEILESNGSSSMATVCGSTLSLMDAGVPLASPVAGVAMGLILDEKNGQHAILSDIAGAEDHYGDMDFKVAGTENGITALQMDIKVAGITTEIMREALEQARVGRLHILDKMRGTLPAFREDISTYAPRIVTVKIPVDKIRDVIGPGGKMIRSIIERTGVKINVEDDGQVNVASSDESSAQKAVDIIQELTASPELNKSYMGRVQRITDFGAFVEIMPGIDGLLHVSEIANHRVKDVRDELQDGERILVKVINVDPSGKVRLSRKALLQEQESDGQSGKKD</sequence>
<organism evidence="10">
    <name type="scientific">marine metagenome</name>
    <dbReference type="NCBI Taxonomy" id="408172"/>
    <lineage>
        <taxon>unclassified sequences</taxon>
        <taxon>metagenomes</taxon>
        <taxon>ecological metagenomes</taxon>
    </lineage>
</organism>
<keyword evidence="7" id="KW-0460">Magnesium</keyword>
<evidence type="ECO:0000256" key="5">
    <source>
        <dbReference type="ARBA" id="ARBA00022695"/>
    </source>
</evidence>